<dbReference type="EMBL" id="JRNR01000096">
    <property type="protein sequence ID" value="KGF48434.1"/>
    <property type="molecule type" value="Genomic_DNA"/>
</dbReference>
<keyword evidence="1" id="KW-1133">Transmembrane helix</keyword>
<protein>
    <submittedName>
        <fullName evidence="2">Uncharacterized protein</fullName>
    </submittedName>
</protein>
<name>A0A096CSY6_9BACT</name>
<evidence type="ECO:0000256" key="1">
    <source>
        <dbReference type="SAM" id="Phobius"/>
    </source>
</evidence>
<gene>
    <name evidence="2" type="ORF">HMPREF0654_09270</name>
</gene>
<dbReference type="Proteomes" id="UP000029538">
    <property type="component" value="Unassembled WGS sequence"/>
</dbReference>
<proteinExistence type="predicted"/>
<keyword evidence="1" id="KW-0812">Transmembrane</keyword>
<comment type="caution">
    <text evidence="2">The sequence shown here is derived from an EMBL/GenBank/DDBJ whole genome shotgun (WGS) entry which is preliminary data.</text>
</comment>
<organism evidence="2 3">
    <name type="scientific">Prevotella disiens DNF00882</name>
    <dbReference type="NCBI Taxonomy" id="1401075"/>
    <lineage>
        <taxon>Bacteria</taxon>
        <taxon>Pseudomonadati</taxon>
        <taxon>Bacteroidota</taxon>
        <taxon>Bacteroidia</taxon>
        <taxon>Bacteroidales</taxon>
        <taxon>Prevotellaceae</taxon>
        <taxon>Prevotella</taxon>
    </lineage>
</organism>
<dbReference type="AlphaFoldDB" id="A0A096CSY6"/>
<accession>A0A096CSY6</accession>
<reference evidence="2 3" key="1">
    <citation type="submission" date="2014-07" db="EMBL/GenBank/DDBJ databases">
        <authorList>
            <person name="McCorrison J."/>
            <person name="Sanka R."/>
            <person name="Torralba M."/>
            <person name="Gillis M."/>
            <person name="Haft D.H."/>
            <person name="Methe B."/>
            <person name="Sutton G."/>
            <person name="Nelson K.E."/>
        </authorList>
    </citation>
    <scope>NUCLEOTIDE SEQUENCE [LARGE SCALE GENOMIC DNA]</scope>
    <source>
        <strain evidence="2 3">DNF00882</strain>
    </source>
</reference>
<evidence type="ECO:0000313" key="3">
    <source>
        <dbReference type="Proteomes" id="UP000029538"/>
    </source>
</evidence>
<keyword evidence="1" id="KW-0472">Membrane</keyword>
<feature type="transmembrane region" description="Helical" evidence="1">
    <location>
        <begin position="133"/>
        <end position="155"/>
    </location>
</feature>
<sequence length="181" mass="20390">MRYKIKCNKCGKNFQVDTEEEGIVKVECPYCHNVLNCQLGAPKPFRTRARSIVPIVDGTEIDANTIAHQPVAKTKFLKMATAEMLLSAKESITAHAHQATELAATTTAATSEFVSHSSSKIKAFQEKYKDGDLWVFFIGSISYILLVFIVLFLMAQLTNFIYDGHQWLFKNYIELKNSIGF</sequence>
<dbReference type="RefSeq" id="WP_036884207.1">
    <property type="nucleotide sequence ID" value="NZ_JRNR01000096.1"/>
</dbReference>
<dbReference type="Gene3D" id="2.20.28.30">
    <property type="entry name" value="RNA polymerase ii, chain L"/>
    <property type="match status" value="1"/>
</dbReference>
<evidence type="ECO:0000313" key="2">
    <source>
        <dbReference type="EMBL" id="KGF48434.1"/>
    </source>
</evidence>